<evidence type="ECO:0000313" key="1">
    <source>
        <dbReference type="EMBL" id="GGF77632.1"/>
    </source>
</evidence>
<protein>
    <submittedName>
        <fullName evidence="1">Uncharacterized protein</fullName>
    </submittedName>
</protein>
<accession>A0ACB5PW17</accession>
<keyword evidence="2" id="KW-1185">Reference proteome</keyword>
<dbReference type="Proteomes" id="UP000605392">
    <property type="component" value="Unassembled WGS sequence"/>
</dbReference>
<gene>
    <name evidence="1" type="ORF">GCM10011375_35880</name>
</gene>
<reference evidence="1 2" key="1">
    <citation type="journal article" date="2019" name="Int. J. Syst. Evol. Microbiol.">
        <title>The Global Catalogue of Microorganisms (GCM) 10K type strain sequencing project: providing services to taxonomists for standard genome sequencing and annotation.</title>
        <authorList>
            <consortium name="The Broad Institute Genomics Platform"/>
            <consortium name="The Broad Institute Genome Sequencing Center for Infectious Disease"/>
            <person name="Wu L."/>
            <person name="Ma J."/>
        </authorList>
    </citation>
    <scope>NUCLEOTIDE SEQUENCE [LARGE SCALE GENOMIC DNA]</scope>
    <source>
        <strain evidence="1 2">CGMCC 1.12720</strain>
    </source>
</reference>
<sequence>MLKKLYLFFLFWAFYSQPVLGQKNSLALAKADSLFEAKAYQQAYPLYRQVLRQEQLVSTRLLLRMAYIQEGLDHYPAALYYLSLAQAHQPRAATWRKMTELAQNYRLTGYSNTWQQQLLITIRRYYYRILQALLVGAVIGGTLLLVRHRQMGAGWWAVYAAYLGLTVVYLNTFGPEKVGIVSKSAAALMGAPSPGAAWLTTAAAGDRLVVVGQRDIWYEVQWRGQSAYIRRHDLMLVQ</sequence>
<organism evidence="1 2">
    <name type="scientific">Hymenobacter qilianensis</name>
    <dbReference type="NCBI Taxonomy" id="1385715"/>
    <lineage>
        <taxon>Bacteria</taxon>
        <taxon>Pseudomonadati</taxon>
        <taxon>Bacteroidota</taxon>
        <taxon>Cytophagia</taxon>
        <taxon>Cytophagales</taxon>
        <taxon>Hymenobacteraceae</taxon>
        <taxon>Hymenobacter</taxon>
    </lineage>
</organism>
<dbReference type="EMBL" id="BMFN01000004">
    <property type="protein sequence ID" value="GGF77632.1"/>
    <property type="molecule type" value="Genomic_DNA"/>
</dbReference>
<evidence type="ECO:0000313" key="2">
    <source>
        <dbReference type="Proteomes" id="UP000605392"/>
    </source>
</evidence>
<name>A0ACB5PW17_9BACT</name>
<proteinExistence type="predicted"/>
<comment type="caution">
    <text evidence="1">The sequence shown here is derived from an EMBL/GenBank/DDBJ whole genome shotgun (WGS) entry which is preliminary data.</text>
</comment>